<dbReference type="InterPro" id="IPR001611">
    <property type="entry name" value="Leu-rich_rpt"/>
</dbReference>
<feature type="signal peptide" evidence="6">
    <location>
        <begin position="1"/>
        <end position="22"/>
    </location>
</feature>
<dbReference type="PROSITE" id="PS51450">
    <property type="entry name" value="LRR"/>
    <property type="match status" value="2"/>
</dbReference>
<feature type="transmembrane region" description="Helical" evidence="5">
    <location>
        <begin position="428"/>
        <end position="451"/>
    </location>
</feature>
<dbReference type="InterPro" id="IPR036179">
    <property type="entry name" value="Ig-like_dom_sf"/>
</dbReference>
<dbReference type="Pfam" id="PF13855">
    <property type="entry name" value="LRR_8"/>
    <property type="match status" value="2"/>
</dbReference>
<reference evidence="8" key="1">
    <citation type="submission" date="2021-10" db="EMBL/GenBank/DDBJ databases">
        <title>Tropical sea cucumber genome reveals ecological adaptation and Cuvierian tubules defense mechanism.</title>
        <authorList>
            <person name="Chen T."/>
        </authorList>
    </citation>
    <scope>NUCLEOTIDE SEQUENCE</scope>
    <source>
        <strain evidence="8">Nanhai2018</strain>
        <tissue evidence="8">Muscle</tissue>
    </source>
</reference>
<keyword evidence="5" id="KW-0812">Transmembrane</keyword>
<dbReference type="PROSITE" id="PS50835">
    <property type="entry name" value="IG_LIKE"/>
    <property type="match status" value="1"/>
</dbReference>
<dbReference type="Pfam" id="PF01462">
    <property type="entry name" value="LRRNT"/>
    <property type="match status" value="1"/>
</dbReference>
<dbReference type="InterPro" id="IPR003598">
    <property type="entry name" value="Ig_sub2"/>
</dbReference>
<evidence type="ECO:0000256" key="5">
    <source>
        <dbReference type="SAM" id="Phobius"/>
    </source>
</evidence>
<dbReference type="InterPro" id="IPR003599">
    <property type="entry name" value="Ig_sub"/>
</dbReference>
<feature type="domain" description="Ig-like" evidence="7">
    <location>
        <begin position="323"/>
        <end position="400"/>
    </location>
</feature>
<evidence type="ECO:0000259" key="7">
    <source>
        <dbReference type="PROSITE" id="PS50835"/>
    </source>
</evidence>
<evidence type="ECO:0000313" key="8">
    <source>
        <dbReference type="EMBL" id="KAJ8050743.1"/>
    </source>
</evidence>
<keyword evidence="5" id="KW-1133">Transmembrane helix</keyword>
<keyword evidence="1" id="KW-0433">Leucine-rich repeat</keyword>
<dbReference type="Proteomes" id="UP001152320">
    <property type="component" value="Chromosome 1"/>
</dbReference>
<dbReference type="SUPFAM" id="SSF52058">
    <property type="entry name" value="L domain-like"/>
    <property type="match status" value="1"/>
</dbReference>
<dbReference type="InterPro" id="IPR050541">
    <property type="entry name" value="LRR_TM_domain-containing"/>
</dbReference>
<dbReference type="InterPro" id="IPR025875">
    <property type="entry name" value="Leu-rich_rpt_4"/>
</dbReference>
<dbReference type="PANTHER" id="PTHR24369">
    <property type="entry name" value="ANTIGEN BSP, PUTATIVE-RELATED"/>
    <property type="match status" value="1"/>
</dbReference>
<protein>
    <submittedName>
        <fullName evidence="8">Leucine-rich repeat-containing protein 4</fullName>
    </submittedName>
</protein>
<accession>A0A9Q1HM67</accession>
<dbReference type="InterPro" id="IPR000372">
    <property type="entry name" value="LRRNT"/>
</dbReference>
<dbReference type="SMART" id="SM00013">
    <property type="entry name" value="LRRNT"/>
    <property type="match status" value="1"/>
</dbReference>
<dbReference type="FunFam" id="3.80.10.10:FF:000082">
    <property type="entry name" value="Leucine-rich repeat-containing 24"/>
    <property type="match status" value="1"/>
</dbReference>
<dbReference type="Gene3D" id="2.60.40.10">
    <property type="entry name" value="Immunoglobulins"/>
    <property type="match status" value="1"/>
</dbReference>
<name>A0A9Q1HM67_HOLLE</name>
<evidence type="ECO:0000256" key="4">
    <source>
        <dbReference type="ARBA" id="ARBA00023157"/>
    </source>
</evidence>
<evidence type="ECO:0000256" key="1">
    <source>
        <dbReference type="ARBA" id="ARBA00022614"/>
    </source>
</evidence>
<organism evidence="8 9">
    <name type="scientific">Holothuria leucospilota</name>
    <name type="common">Black long sea cucumber</name>
    <name type="synonym">Mertensiothuria leucospilota</name>
    <dbReference type="NCBI Taxonomy" id="206669"/>
    <lineage>
        <taxon>Eukaryota</taxon>
        <taxon>Metazoa</taxon>
        <taxon>Echinodermata</taxon>
        <taxon>Eleutherozoa</taxon>
        <taxon>Echinozoa</taxon>
        <taxon>Holothuroidea</taxon>
        <taxon>Aspidochirotacea</taxon>
        <taxon>Aspidochirotida</taxon>
        <taxon>Holothuriidae</taxon>
        <taxon>Holothuria</taxon>
    </lineage>
</organism>
<evidence type="ECO:0000256" key="3">
    <source>
        <dbReference type="ARBA" id="ARBA00022737"/>
    </source>
</evidence>
<dbReference type="InterPro" id="IPR013783">
    <property type="entry name" value="Ig-like_fold"/>
</dbReference>
<dbReference type="InterPro" id="IPR003591">
    <property type="entry name" value="Leu-rich_rpt_typical-subtyp"/>
</dbReference>
<dbReference type="CDD" id="cd00096">
    <property type="entry name" value="Ig"/>
    <property type="match status" value="1"/>
</dbReference>
<keyword evidence="4" id="KW-1015">Disulfide bond</keyword>
<gene>
    <name evidence="8" type="ORF">HOLleu_04054</name>
</gene>
<dbReference type="PANTHER" id="PTHR24369:SF210">
    <property type="entry name" value="CHAOPTIN-RELATED"/>
    <property type="match status" value="1"/>
</dbReference>
<keyword evidence="5" id="KW-0472">Membrane</keyword>
<dbReference type="InterPro" id="IPR007110">
    <property type="entry name" value="Ig-like_dom"/>
</dbReference>
<keyword evidence="9" id="KW-1185">Reference proteome</keyword>
<dbReference type="Gene3D" id="3.80.10.10">
    <property type="entry name" value="Ribonuclease Inhibitor"/>
    <property type="match status" value="3"/>
</dbReference>
<dbReference type="AlphaFoldDB" id="A0A9Q1HM67"/>
<sequence length="479" mass="53626">MMAKPTMILLLLSAFFILTSEACPPSCECNKNEDLEKVNCTGRGLSAIPGDIPASTTDLYLQQNKISSLSPEDFVNLVNLTNLWLDENSISKIDDNTFQNNSNLLLLSLNKNKLIELTNGTFTGATQLVTLKLEDNPDLLVKKGTFQQIKSLKHLYLSNTSFSNTDNFGGMENLNELVMDNNHVKDVSFLSSLSMLKNVHISSNNISKIPLGTFDSNKQLQKIYMDSNNIEKLEPGLFSTLKNLSYIALENNSIQSFTRDIFNEVTNLSSPEFHFNVSKNLINCDCNMKWLASTKIEGQCFQPNFVKDFDFSNMSLTDYQCGPTSNYSKDWYTVSEGGNITVYCPILIDPLESIFWETPVKTISGSLPLTDQSGDIYILGTGDLKVQNAKMEHRGVYHCTFGNRAGELRKGPFFLDVDEESTGSGATILALSISLSVVTIVLLFLLFFRFYKRFRVPAEHRYQFLQENPDDGATANISE</sequence>
<feature type="chain" id="PRO_5040273628" evidence="6">
    <location>
        <begin position="23"/>
        <end position="479"/>
    </location>
</feature>
<dbReference type="OrthoDB" id="1055097at2759"/>
<keyword evidence="3" id="KW-0677">Repeat</keyword>
<evidence type="ECO:0000256" key="2">
    <source>
        <dbReference type="ARBA" id="ARBA00022729"/>
    </source>
</evidence>
<dbReference type="SMART" id="SM00409">
    <property type="entry name" value="IG"/>
    <property type="match status" value="1"/>
</dbReference>
<dbReference type="InterPro" id="IPR032675">
    <property type="entry name" value="LRR_dom_sf"/>
</dbReference>
<evidence type="ECO:0000256" key="6">
    <source>
        <dbReference type="SAM" id="SignalP"/>
    </source>
</evidence>
<keyword evidence="2 6" id="KW-0732">Signal</keyword>
<dbReference type="SMART" id="SM00369">
    <property type="entry name" value="LRR_TYP"/>
    <property type="match status" value="6"/>
</dbReference>
<comment type="caution">
    <text evidence="8">The sequence shown here is derived from an EMBL/GenBank/DDBJ whole genome shotgun (WGS) entry which is preliminary data.</text>
</comment>
<dbReference type="Pfam" id="PF12799">
    <property type="entry name" value="LRR_4"/>
    <property type="match status" value="1"/>
</dbReference>
<dbReference type="SUPFAM" id="SSF48726">
    <property type="entry name" value="Immunoglobulin"/>
    <property type="match status" value="1"/>
</dbReference>
<proteinExistence type="predicted"/>
<dbReference type="EMBL" id="JAIZAY010000001">
    <property type="protein sequence ID" value="KAJ8050743.1"/>
    <property type="molecule type" value="Genomic_DNA"/>
</dbReference>
<dbReference type="SMART" id="SM00408">
    <property type="entry name" value="IGc2"/>
    <property type="match status" value="1"/>
</dbReference>
<evidence type="ECO:0000313" key="9">
    <source>
        <dbReference type="Proteomes" id="UP001152320"/>
    </source>
</evidence>
<dbReference type="GO" id="GO:0005886">
    <property type="term" value="C:plasma membrane"/>
    <property type="evidence" value="ECO:0007669"/>
    <property type="project" value="TreeGrafter"/>
</dbReference>